<dbReference type="PANTHER" id="PTHR45967">
    <property type="entry name" value="G-BOX-BINDING FACTOR 3-RELATED"/>
    <property type="match status" value="1"/>
</dbReference>
<keyword evidence="7" id="KW-0175">Coiled coil</keyword>
<keyword evidence="4" id="KW-0238">DNA-binding</keyword>
<dbReference type="InterPro" id="IPR046347">
    <property type="entry name" value="bZIP_sf"/>
</dbReference>
<feature type="compositionally biased region" description="Low complexity" evidence="8">
    <location>
        <begin position="1"/>
        <end position="25"/>
    </location>
</feature>
<comment type="similarity">
    <text evidence="2">Belongs to the bZIP family.</text>
</comment>
<evidence type="ECO:0000313" key="11">
    <source>
        <dbReference type="Proteomes" id="UP000596661"/>
    </source>
</evidence>
<reference evidence="10" key="2">
    <citation type="submission" date="2021-03" db="UniProtKB">
        <authorList>
            <consortium name="EnsemblPlants"/>
        </authorList>
    </citation>
    <scope>IDENTIFICATION</scope>
</reference>
<keyword evidence="6" id="KW-0539">Nucleus</keyword>
<dbReference type="OMA" id="CWPSIVQ"/>
<dbReference type="GO" id="GO:0003700">
    <property type="term" value="F:DNA-binding transcription factor activity"/>
    <property type="evidence" value="ECO:0007669"/>
    <property type="project" value="InterPro"/>
</dbReference>
<dbReference type="CDD" id="cd14702">
    <property type="entry name" value="bZIP_plant_GBF1"/>
    <property type="match status" value="1"/>
</dbReference>
<evidence type="ECO:0000256" key="8">
    <source>
        <dbReference type="SAM" id="MobiDB-lite"/>
    </source>
</evidence>
<dbReference type="Gramene" id="evm.model.03.1056">
    <property type="protein sequence ID" value="cds.evm.model.03.1056"/>
    <property type="gene ID" value="evm.TU.03.1056"/>
</dbReference>
<gene>
    <name evidence="10" type="primary">LOC115709993</name>
</gene>
<feature type="region of interest" description="Disordered" evidence="8">
    <location>
        <begin position="252"/>
        <end position="272"/>
    </location>
</feature>
<keyword evidence="5" id="KW-0804">Transcription</keyword>
<dbReference type="GO" id="GO:0043565">
    <property type="term" value="F:sequence-specific DNA binding"/>
    <property type="evidence" value="ECO:0007669"/>
    <property type="project" value="InterPro"/>
</dbReference>
<evidence type="ECO:0000256" key="6">
    <source>
        <dbReference type="ARBA" id="ARBA00023242"/>
    </source>
</evidence>
<sequence>MISGSYSGSSSSGCYSASSSSENSSPPAATAAGKLFCGGADRMVEEELEAAEALADLAHLGMRGSCGGGESVGIRSSKGKRVKSQSPPVVFGVDLADSATKCSDLVQDRKVSHQQHEKVCGNVLTEPWKTEDDHREKNMKVEKDTDLPNTSPIGTSRYLSMGCSKSRRNLTEAEKEARRIRRVLANRESARQTIRRRQALCEELTKKAANLASENDTLKRDMEMALKEYQSLEITNKQLKDQVANVEKKNMENTPSRHKPACHQLNPPSTSPPNSSLFLYNHPPFTPLFWPPTSQSENFVQPSHMSQNAIVMPSNITFPVEGRHDSCELEDLHTNGPRTPFYVLPCPWFYPHPDQGIAVRSQPSFPQKIGQEESYITNQCNATSSKAIHHIENQHSFLPVKVKTEPSGCGALEARTNDLNEHPADVSQETIDQETGFHTSGNKPMGVSTAKHEKEIQRNFTTNKTSADVCHTLSAPPGKSCEPIIYSCKKSVEAVAAAEARKRRKELTKLKEHERPSMSDALLSSVEKVIFSSLLWF</sequence>
<proteinExistence type="inferred from homology"/>
<dbReference type="SUPFAM" id="SSF57959">
    <property type="entry name" value="Leucine zipper domain"/>
    <property type="match status" value="1"/>
</dbReference>
<evidence type="ECO:0000256" key="3">
    <source>
        <dbReference type="ARBA" id="ARBA00023015"/>
    </source>
</evidence>
<protein>
    <recommendedName>
        <fullName evidence="9">BZIP domain-containing protein</fullName>
    </recommendedName>
</protein>
<evidence type="ECO:0000256" key="5">
    <source>
        <dbReference type="ARBA" id="ARBA00023163"/>
    </source>
</evidence>
<reference evidence="10" key="1">
    <citation type="submission" date="2018-11" db="EMBL/GenBank/DDBJ databases">
        <authorList>
            <person name="Grassa J C."/>
        </authorList>
    </citation>
    <scope>NUCLEOTIDE SEQUENCE [LARGE SCALE GENOMIC DNA]</scope>
</reference>
<keyword evidence="11" id="KW-1185">Reference proteome</keyword>
<name>A0A803P3S7_CANSA</name>
<evidence type="ECO:0000259" key="9">
    <source>
        <dbReference type="PROSITE" id="PS50217"/>
    </source>
</evidence>
<accession>A0A803P3S7</accession>
<feature type="domain" description="BZIP" evidence="9">
    <location>
        <begin position="176"/>
        <end position="239"/>
    </location>
</feature>
<feature type="region of interest" description="Disordered" evidence="8">
    <location>
        <begin position="1"/>
        <end position="32"/>
    </location>
</feature>
<evidence type="ECO:0000256" key="7">
    <source>
        <dbReference type="SAM" id="Coils"/>
    </source>
</evidence>
<dbReference type="Gene3D" id="1.20.5.170">
    <property type="match status" value="1"/>
</dbReference>
<comment type="subcellular location">
    <subcellularLocation>
        <location evidence="1">Nucleus</location>
    </subcellularLocation>
</comment>
<evidence type="ECO:0000256" key="1">
    <source>
        <dbReference type="ARBA" id="ARBA00004123"/>
    </source>
</evidence>
<dbReference type="PANTHER" id="PTHR45967:SF28">
    <property type="entry name" value="BASIC-LEUCINE ZIPPER (BZIP) TRANSCRIPTION FACTOR FAMILY PROTEIN"/>
    <property type="match status" value="1"/>
</dbReference>
<evidence type="ECO:0000256" key="4">
    <source>
        <dbReference type="ARBA" id="ARBA00023125"/>
    </source>
</evidence>
<dbReference type="InterPro" id="IPR045314">
    <property type="entry name" value="bZIP_plant_GBF1"/>
</dbReference>
<dbReference type="Proteomes" id="UP000596661">
    <property type="component" value="Chromosome 3"/>
</dbReference>
<dbReference type="Pfam" id="PF00170">
    <property type="entry name" value="bZIP_1"/>
    <property type="match status" value="1"/>
</dbReference>
<organism evidence="10 11">
    <name type="scientific">Cannabis sativa</name>
    <name type="common">Hemp</name>
    <name type="synonym">Marijuana</name>
    <dbReference type="NCBI Taxonomy" id="3483"/>
    <lineage>
        <taxon>Eukaryota</taxon>
        <taxon>Viridiplantae</taxon>
        <taxon>Streptophyta</taxon>
        <taxon>Embryophyta</taxon>
        <taxon>Tracheophyta</taxon>
        <taxon>Spermatophyta</taxon>
        <taxon>Magnoliopsida</taxon>
        <taxon>eudicotyledons</taxon>
        <taxon>Gunneridae</taxon>
        <taxon>Pentapetalae</taxon>
        <taxon>rosids</taxon>
        <taxon>fabids</taxon>
        <taxon>Rosales</taxon>
        <taxon>Cannabaceae</taxon>
        <taxon>Cannabis</taxon>
    </lineage>
</organism>
<dbReference type="PROSITE" id="PS50217">
    <property type="entry name" value="BZIP"/>
    <property type="match status" value="1"/>
</dbReference>
<keyword evidence="3" id="KW-0805">Transcription regulation</keyword>
<evidence type="ECO:0000256" key="2">
    <source>
        <dbReference type="ARBA" id="ARBA00007163"/>
    </source>
</evidence>
<dbReference type="InterPro" id="IPR044827">
    <property type="entry name" value="GBF-like"/>
</dbReference>
<dbReference type="AlphaFoldDB" id="A0A803P3S7"/>
<feature type="coiled-coil region" evidence="7">
    <location>
        <begin position="163"/>
        <end position="249"/>
    </location>
</feature>
<dbReference type="InterPro" id="IPR004827">
    <property type="entry name" value="bZIP"/>
</dbReference>
<dbReference type="EnsemblPlants" id="evm.model.03.1056">
    <property type="protein sequence ID" value="cds.evm.model.03.1056"/>
    <property type="gene ID" value="evm.TU.03.1056"/>
</dbReference>
<evidence type="ECO:0000313" key="10">
    <source>
        <dbReference type="EnsemblPlants" id="cds.evm.model.03.1056"/>
    </source>
</evidence>
<dbReference type="GO" id="GO:0005634">
    <property type="term" value="C:nucleus"/>
    <property type="evidence" value="ECO:0007669"/>
    <property type="project" value="UniProtKB-SubCell"/>
</dbReference>
<dbReference type="SMART" id="SM00338">
    <property type="entry name" value="BRLZ"/>
    <property type="match status" value="1"/>
</dbReference>
<dbReference type="EMBL" id="UZAU01000280">
    <property type="status" value="NOT_ANNOTATED_CDS"/>
    <property type="molecule type" value="Genomic_DNA"/>
</dbReference>